<name>A0AAD5SXY8_9FUNG</name>
<feature type="compositionally biased region" description="Polar residues" evidence="2">
    <location>
        <begin position="379"/>
        <end position="392"/>
    </location>
</feature>
<feature type="region of interest" description="Disordered" evidence="2">
    <location>
        <begin position="63"/>
        <end position="88"/>
    </location>
</feature>
<dbReference type="EMBL" id="JADGJH010001291">
    <property type="protein sequence ID" value="KAJ3115442.1"/>
    <property type="molecule type" value="Genomic_DNA"/>
</dbReference>
<feature type="region of interest" description="Disordered" evidence="2">
    <location>
        <begin position="1089"/>
        <end position="1121"/>
    </location>
</feature>
<feature type="compositionally biased region" description="Low complexity" evidence="2">
    <location>
        <begin position="573"/>
        <end position="584"/>
    </location>
</feature>
<gene>
    <name evidence="3" type="ORF">HK100_001347</name>
</gene>
<proteinExistence type="predicted"/>
<feature type="region of interest" description="Disordered" evidence="2">
    <location>
        <begin position="290"/>
        <end position="418"/>
    </location>
</feature>
<feature type="compositionally biased region" description="Polar residues" evidence="2">
    <location>
        <begin position="310"/>
        <end position="325"/>
    </location>
</feature>
<keyword evidence="1" id="KW-0175">Coiled coil</keyword>
<sequence length="1293" mass="144979">MTDKTLTVNGVDGGVIGHTSFCVNTEKKAHMINGYIEIMAQADMAKEAAPAADVETSSVCETTAREQEREKESDVEMVIEGEGEGEREVEYEAAKVEAAIIAARHTQAQLDDTLAELEAARKTLVASLATQHSLTVAVRKLKQQQQQQLQPQQPDQQLQQQSDVANTLQYPSPTTDSKLKNNSTSKNKTSINPEFVFPSVSKPYLADGSPNSLLCRPWNQILKSVYSNFSSQLTPRAYSLALQATRTFAANHSLNYFIMSNGHSTIAIPQHLFRAFFLYILDQHVFDGYSSDDPGDDDNDDDFDEGGAGQNTDNVDDNSLNGNSDGKNERDHPRTLVSKSGKNNRENTSISGNNAESSTSSSRINSSTTSFSPAPLPKSITTSSHLTQQISPTPRVPAFSPVSKKLKHHQNGNSQQQKYRPWADVIRDRFPSFKTSRQDPTVRQRYNRVNQLAIRFHAIHGLNRASQFGGTFGIPARLEKAWIDYVIGEGVFGSVSESTISASVAAVTSSSPLESNAMAVDENDGNSSVSDSDHDGRNDYPDDHAYDDEDDNEGPGNDHENTRDSLGGIVNDHSSISSGGSSHIPKQISFKQDDSLEQMSEGLVPKGELRQSINRVAILEAQMAVLRRENEQLRTALHRMHSDKISANNSESDVDKGNWMDERILTRRTSLQNEVNSAIAAELSDNIQPFLANGSPNIESCVPWNALVLSLFPSFRFELNPAQSRWYTICLATTMDFHDRHSIDYAKVISPKSNHESLAIPARLKDEYLTLIKDCSKPFAKESSSAVAVKRSFSGNKTFIKHPPRDEFGNLIFKDPINPRYIDNTPNNESARLWLEIVRLHFPMFSVKVSGSVTYFRARDATLKFCEINKVRKKLMHPSGRISLAIPRELFDKYLEYVIPIINQTAAIPTATTAKKIKPNPAVNTEISNGNILDTRRKDDITGRSAQTGTLLYRVVPKRNSDGSFIFSDDIDPFMADGSRNKTNARIWFAIVRLRFPDFSSRNTVAYSRVYNATLRFCDRHKIINKIVGINGISMGIPEDLIGEYLDYATDVIEAIESEQDWDAADFEPKSERDRTVIKIEQQQELKLDEKNKKEQRLQRLQKKRREQEKQRQPPQKFTEYVTEDGLKFKEPPPAFLADGTHNQTNARMWMSVIQSKYKNFVKPRDSKFYRSLLVASTKFCQMNGITEKISHSSNGAESCAIPESQMINYLTYIAKYFERAKNRKSIFEWNTDGNIADGEVDIYGGNDGGENRKKSEYLNDTNSVIPVQENVVEDGTITFLGTTVYERYFVFV</sequence>
<feature type="region of interest" description="Disordered" evidence="2">
    <location>
        <begin position="511"/>
        <end position="586"/>
    </location>
</feature>
<reference evidence="3" key="1">
    <citation type="submission" date="2020-05" db="EMBL/GenBank/DDBJ databases">
        <title>Phylogenomic resolution of chytrid fungi.</title>
        <authorList>
            <person name="Stajich J.E."/>
            <person name="Amses K."/>
            <person name="Simmons R."/>
            <person name="Seto K."/>
            <person name="Myers J."/>
            <person name="Bonds A."/>
            <person name="Quandt C.A."/>
            <person name="Barry K."/>
            <person name="Liu P."/>
            <person name="Grigoriev I."/>
            <person name="Longcore J.E."/>
            <person name="James T.Y."/>
        </authorList>
    </citation>
    <scope>NUCLEOTIDE SEQUENCE</scope>
    <source>
        <strain evidence="3">JEL0513</strain>
    </source>
</reference>
<keyword evidence="4" id="KW-1185">Reference proteome</keyword>
<feature type="region of interest" description="Disordered" evidence="2">
    <location>
        <begin position="147"/>
        <end position="192"/>
    </location>
</feature>
<dbReference type="Proteomes" id="UP001211907">
    <property type="component" value="Unassembled WGS sequence"/>
</dbReference>
<feature type="compositionally biased region" description="Polar residues" evidence="2">
    <location>
        <begin position="162"/>
        <end position="173"/>
    </location>
</feature>
<feature type="compositionally biased region" description="Low complexity" evidence="2">
    <location>
        <begin position="147"/>
        <end position="161"/>
    </location>
</feature>
<feature type="compositionally biased region" description="Low complexity" evidence="2">
    <location>
        <begin position="349"/>
        <end position="372"/>
    </location>
</feature>
<feature type="compositionally biased region" description="Basic and acidic residues" evidence="2">
    <location>
        <begin position="531"/>
        <end position="544"/>
    </location>
</feature>
<feature type="compositionally biased region" description="Basic and acidic residues" evidence="2">
    <location>
        <begin position="1089"/>
        <end position="1098"/>
    </location>
</feature>
<accession>A0AAD5SXY8</accession>
<feature type="compositionally biased region" description="Low complexity" evidence="2">
    <location>
        <begin position="174"/>
        <end position="192"/>
    </location>
</feature>
<comment type="caution">
    <text evidence="3">The sequence shown here is derived from an EMBL/GenBank/DDBJ whole genome shotgun (WGS) entry which is preliminary data.</text>
</comment>
<feature type="coiled-coil region" evidence="1">
    <location>
        <begin position="609"/>
        <end position="643"/>
    </location>
</feature>
<evidence type="ECO:0000256" key="1">
    <source>
        <dbReference type="SAM" id="Coils"/>
    </source>
</evidence>
<evidence type="ECO:0000256" key="2">
    <source>
        <dbReference type="SAM" id="MobiDB-lite"/>
    </source>
</evidence>
<protein>
    <submittedName>
        <fullName evidence="3">Uncharacterized protein</fullName>
    </submittedName>
</protein>
<evidence type="ECO:0000313" key="3">
    <source>
        <dbReference type="EMBL" id="KAJ3115442.1"/>
    </source>
</evidence>
<organism evidence="3 4">
    <name type="scientific">Physocladia obscura</name>
    <dbReference type="NCBI Taxonomy" id="109957"/>
    <lineage>
        <taxon>Eukaryota</taxon>
        <taxon>Fungi</taxon>
        <taxon>Fungi incertae sedis</taxon>
        <taxon>Chytridiomycota</taxon>
        <taxon>Chytridiomycota incertae sedis</taxon>
        <taxon>Chytridiomycetes</taxon>
        <taxon>Chytridiales</taxon>
        <taxon>Chytriomycetaceae</taxon>
        <taxon>Physocladia</taxon>
    </lineage>
</organism>
<evidence type="ECO:0000313" key="4">
    <source>
        <dbReference type="Proteomes" id="UP001211907"/>
    </source>
</evidence>
<feature type="compositionally biased region" description="Basic and acidic residues" evidence="2">
    <location>
        <begin position="63"/>
        <end position="74"/>
    </location>
</feature>
<feature type="compositionally biased region" description="Acidic residues" evidence="2">
    <location>
        <begin position="293"/>
        <end position="305"/>
    </location>
</feature>